<keyword evidence="3" id="KW-1185">Reference proteome</keyword>
<accession>A0A5B9W7D5</accession>
<sequence>MPDKILALFSSDSRELYMADAYRVLALPPGYSIQLRYRRKHIEGATLARITTLRGRRGIVFFVSGNKPDSGLEMRLTSLRRFEVADVQKDSNIGTFNFYIKLGDFADAAPLHETAAALLPPAAFVSELSVQEGPNNAWLDRVNAVAGFFPNLTFFLINGIYHGQKPVPPFFNADTRASEFHLDEESRYECRMTLHVPEVRPTGISTSNSSTVAQLNVPANHRVGAQNDTAVFEIQTQALQQRELACSTYLWDRCGEVGGKSEPEAWRIELRWRVRRGRAKAVLFGGLMAAAATGVAIAKYAADKIAVTPSSAKDWGLAVVGAVVIGVCAGWLYEFFNKK</sequence>
<protein>
    <submittedName>
        <fullName evidence="2">Uncharacterized protein</fullName>
    </submittedName>
</protein>
<dbReference type="OrthoDB" id="4063083at2"/>
<feature type="transmembrane region" description="Helical" evidence="1">
    <location>
        <begin position="281"/>
        <end position="302"/>
    </location>
</feature>
<dbReference type="RefSeq" id="WP_148596148.1">
    <property type="nucleotide sequence ID" value="NZ_CP042997.1"/>
</dbReference>
<proteinExistence type="predicted"/>
<evidence type="ECO:0000256" key="1">
    <source>
        <dbReference type="SAM" id="Phobius"/>
    </source>
</evidence>
<feature type="transmembrane region" description="Helical" evidence="1">
    <location>
        <begin position="314"/>
        <end position="333"/>
    </location>
</feature>
<dbReference type="AlphaFoldDB" id="A0A5B9W7D5"/>
<dbReference type="Proteomes" id="UP000324233">
    <property type="component" value="Chromosome"/>
</dbReference>
<keyword evidence="1" id="KW-0472">Membrane</keyword>
<dbReference type="EMBL" id="CP042997">
    <property type="protein sequence ID" value="QEH36463.1"/>
    <property type="molecule type" value="Genomic_DNA"/>
</dbReference>
<evidence type="ECO:0000313" key="2">
    <source>
        <dbReference type="EMBL" id="QEH36463.1"/>
    </source>
</evidence>
<reference evidence="2 3" key="1">
    <citation type="submission" date="2019-08" db="EMBL/GenBank/DDBJ databases">
        <title>Deep-cultivation of Planctomycetes and their phenomic and genomic characterization uncovers novel biology.</title>
        <authorList>
            <person name="Wiegand S."/>
            <person name="Jogler M."/>
            <person name="Boedeker C."/>
            <person name="Pinto D."/>
            <person name="Vollmers J."/>
            <person name="Rivas-Marin E."/>
            <person name="Kohn T."/>
            <person name="Peeters S.H."/>
            <person name="Heuer A."/>
            <person name="Rast P."/>
            <person name="Oberbeckmann S."/>
            <person name="Bunk B."/>
            <person name="Jeske O."/>
            <person name="Meyerdierks A."/>
            <person name="Storesund J.E."/>
            <person name="Kallscheuer N."/>
            <person name="Luecker S."/>
            <person name="Lage O.M."/>
            <person name="Pohl T."/>
            <person name="Merkel B.J."/>
            <person name="Hornburger P."/>
            <person name="Mueller R.-W."/>
            <person name="Bruemmer F."/>
            <person name="Labrenz M."/>
            <person name="Spormann A.M."/>
            <person name="Op den Camp H."/>
            <person name="Overmann J."/>
            <person name="Amann R."/>
            <person name="Jetten M.S.M."/>
            <person name="Mascher T."/>
            <person name="Medema M.H."/>
            <person name="Devos D.P."/>
            <person name="Kaster A.-K."/>
            <person name="Ovreas L."/>
            <person name="Rohde M."/>
            <person name="Galperin M.Y."/>
            <person name="Jogler C."/>
        </authorList>
    </citation>
    <scope>NUCLEOTIDE SEQUENCE [LARGE SCALE GENOMIC DNA]</scope>
    <source>
        <strain evidence="2 3">OJF2</strain>
    </source>
</reference>
<keyword evidence="1" id="KW-0812">Transmembrane</keyword>
<dbReference type="KEGG" id="agv:OJF2_50270"/>
<evidence type="ECO:0000313" key="3">
    <source>
        <dbReference type="Proteomes" id="UP000324233"/>
    </source>
</evidence>
<gene>
    <name evidence="2" type="ORF">OJF2_50270</name>
</gene>
<keyword evidence="1" id="KW-1133">Transmembrane helix</keyword>
<organism evidence="2 3">
    <name type="scientific">Aquisphaera giovannonii</name>
    <dbReference type="NCBI Taxonomy" id="406548"/>
    <lineage>
        <taxon>Bacteria</taxon>
        <taxon>Pseudomonadati</taxon>
        <taxon>Planctomycetota</taxon>
        <taxon>Planctomycetia</taxon>
        <taxon>Isosphaerales</taxon>
        <taxon>Isosphaeraceae</taxon>
        <taxon>Aquisphaera</taxon>
    </lineage>
</organism>
<name>A0A5B9W7D5_9BACT</name>